<dbReference type="SUPFAM" id="SSF56601">
    <property type="entry name" value="beta-lactamase/transpeptidase-like"/>
    <property type="match status" value="1"/>
</dbReference>
<organism evidence="3 4">
    <name type="scientific">Patulibacter brassicae</name>
    <dbReference type="NCBI Taxonomy" id="1705717"/>
    <lineage>
        <taxon>Bacteria</taxon>
        <taxon>Bacillati</taxon>
        <taxon>Actinomycetota</taxon>
        <taxon>Thermoleophilia</taxon>
        <taxon>Solirubrobacterales</taxon>
        <taxon>Patulibacteraceae</taxon>
        <taxon>Patulibacter</taxon>
    </lineage>
</organism>
<dbReference type="InterPro" id="IPR050515">
    <property type="entry name" value="Beta-lactam/transpept"/>
</dbReference>
<feature type="domain" description="Penicillin binding protein A dimerisation" evidence="2">
    <location>
        <begin position="52"/>
        <end position="133"/>
    </location>
</feature>
<dbReference type="Pfam" id="PF21922">
    <property type="entry name" value="PBP_dimer_2"/>
    <property type="match status" value="1"/>
</dbReference>
<dbReference type="SUPFAM" id="SSF56519">
    <property type="entry name" value="Penicillin binding protein dimerisation domain"/>
    <property type="match status" value="1"/>
</dbReference>
<evidence type="ECO:0000259" key="2">
    <source>
        <dbReference type="Pfam" id="PF21922"/>
    </source>
</evidence>
<dbReference type="InterPro" id="IPR012338">
    <property type="entry name" value="Beta-lactam/transpept-like"/>
</dbReference>
<dbReference type="Pfam" id="PF00905">
    <property type="entry name" value="Transpeptidase"/>
    <property type="match status" value="1"/>
</dbReference>
<dbReference type="Gene3D" id="3.90.1310.10">
    <property type="entry name" value="Penicillin-binding protein 2a (Domain 2)"/>
    <property type="match status" value="1"/>
</dbReference>
<dbReference type="InterPro" id="IPR036138">
    <property type="entry name" value="PBP_dimer_sf"/>
</dbReference>
<keyword evidence="4" id="KW-1185">Reference proteome</keyword>
<name>A0ABU4VMZ0_9ACTN</name>
<dbReference type="RefSeq" id="WP_319954605.1">
    <property type="nucleotide sequence ID" value="NZ_JAXAVX010000006.1"/>
</dbReference>
<feature type="domain" description="Penicillin-binding protein transpeptidase" evidence="1">
    <location>
        <begin position="159"/>
        <end position="483"/>
    </location>
</feature>
<dbReference type="InterPro" id="IPR054120">
    <property type="entry name" value="PBPA_dimer"/>
</dbReference>
<evidence type="ECO:0000313" key="3">
    <source>
        <dbReference type="EMBL" id="MDX8152449.1"/>
    </source>
</evidence>
<gene>
    <name evidence="3" type="ORF">SK069_12645</name>
</gene>
<reference evidence="3 4" key="1">
    <citation type="submission" date="2023-11" db="EMBL/GenBank/DDBJ databases">
        <authorList>
            <person name="Xu M."/>
            <person name="Jiang T."/>
        </authorList>
    </citation>
    <scope>NUCLEOTIDE SEQUENCE [LARGE SCALE GENOMIC DNA]</scope>
    <source>
        <strain evidence="3 4">SD</strain>
    </source>
</reference>
<dbReference type="PANTHER" id="PTHR30627">
    <property type="entry name" value="PEPTIDOGLYCAN D,D-TRANSPEPTIDASE"/>
    <property type="match status" value="1"/>
</dbReference>
<dbReference type="InterPro" id="IPR001460">
    <property type="entry name" value="PCN-bd_Tpept"/>
</dbReference>
<dbReference type="EMBL" id="JAXAVX010000006">
    <property type="protein sequence ID" value="MDX8152449.1"/>
    <property type="molecule type" value="Genomic_DNA"/>
</dbReference>
<evidence type="ECO:0000259" key="1">
    <source>
        <dbReference type="Pfam" id="PF00905"/>
    </source>
</evidence>
<dbReference type="Gene3D" id="3.40.710.10">
    <property type="entry name" value="DD-peptidase/beta-lactamase superfamily"/>
    <property type="match status" value="1"/>
</dbReference>
<comment type="caution">
    <text evidence="3">The sequence shown here is derived from an EMBL/GenBank/DDBJ whole genome shotgun (WGS) entry which is preliminary data.</text>
</comment>
<dbReference type="PANTHER" id="PTHR30627:SF24">
    <property type="entry name" value="PENICILLIN-BINDING PROTEIN 4B"/>
    <property type="match status" value="1"/>
</dbReference>
<sequence length="491" mass="52824">MNKPIRNLFALFVLLFGLLLAFSSRWTVFEDQGLRDNAQNRRDLIRAERVPRGRILAADGTTLARSVARRSRDTNTTAYKRRYPQGSRYVAAVGYSDTTLGQQSGLERSQNDWLAGKAVKLATAVDRLVSGDQRGDDVRTTLEPAVQNAGIAALAGRRGSVVALDPRNGKVLAMVSVPGWDPNKAIRDPEYFADLNKAETTRPLVNRATQEAYVPGSTFKVVTAAAALDSGKFTPDSLIDGSNGQVFSGQPLNNAGGEDPGTTTLRYHLTHSTNTAFANIANDLGKATMQRYMKRFGFGELPPLDYPKAQMRPSGEFLARGRNSRFIPATSRFVDVGRLGIGQDKLQVTPLQMAMVAATVANGGRLMRPHLVDRVVDADGRVQERVEGRLFRRVMSSSAASDLRSMMGDVVNEGTGTASALQGFQVGGKTGTAELNIAKGLNDLWFIGFAPLENPRVAVAAVVENTTGFGGPVAGPIAKQVMQAALAEGSR</sequence>
<protein>
    <submittedName>
        <fullName evidence="3">Penicillin-binding protein 2</fullName>
    </submittedName>
</protein>
<dbReference type="Proteomes" id="UP001277761">
    <property type="component" value="Unassembled WGS sequence"/>
</dbReference>
<evidence type="ECO:0000313" key="4">
    <source>
        <dbReference type="Proteomes" id="UP001277761"/>
    </source>
</evidence>
<accession>A0ABU4VMZ0</accession>
<proteinExistence type="predicted"/>